<feature type="transmembrane region" description="Helical" evidence="4">
    <location>
        <begin position="52"/>
        <end position="70"/>
    </location>
</feature>
<gene>
    <name evidence="5" type="ORF">J1N35_032913</name>
</gene>
<dbReference type="PANTHER" id="PTHR45826:SF8">
    <property type="entry name" value="CATIONIC AMINO ACID TRANSPORTER"/>
    <property type="match status" value="1"/>
</dbReference>
<reference evidence="5 6" key="1">
    <citation type="journal article" date="2021" name="Plant Biotechnol. J.">
        <title>Multi-omics assisted identification of the key and species-specific regulatory components of drought-tolerant mechanisms in Gossypium stocksii.</title>
        <authorList>
            <person name="Yu D."/>
            <person name="Ke L."/>
            <person name="Zhang D."/>
            <person name="Wu Y."/>
            <person name="Sun Y."/>
            <person name="Mei J."/>
            <person name="Sun J."/>
            <person name="Sun Y."/>
        </authorList>
    </citation>
    <scope>NUCLEOTIDE SEQUENCE [LARGE SCALE GENOMIC DNA]</scope>
    <source>
        <strain evidence="6">cv. E1</strain>
        <tissue evidence="5">Leaf</tissue>
    </source>
</reference>
<feature type="transmembrane region" description="Helical" evidence="4">
    <location>
        <begin position="24"/>
        <end position="46"/>
    </location>
</feature>
<dbReference type="Proteomes" id="UP000828251">
    <property type="component" value="Unassembled WGS sequence"/>
</dbReference>
<dbReference type="AlphaFoldDB" id="A0A9D3ZV71"/>
<keyword evidence="3" id="KW-1003">Cell membrane</keyword>
<dbReference type="GO" id="GO:0022857">
    <property type="term" value="F:transmembrane transporter activity"/>
    <property type="evidence" value="ECO:0007669"/>
    <property type="project" value="InterPro"/>
</dbReference>
<protein>
    <submittedName>
        <fullName evidence="5">Uncharacterized protein</fullName>
    </submittedName>
</protein>
<keyword evidence="4" id="KW-0472">Membrane</keyword>
<evidence type="ECO:0000313" key="6">
    <source>
        <dbReference type="Proteomes" id="UP000828251"/>
    </source>
</evidence>
<evidence type="ECO:0000313" key="5">
    <source>
        <dbReference type="EMBL" id="KAH1067926.1"/>
    </source>
</evidence>
<keyword evidence="4" id="KW-1133">Transmembrane helix</keyword>
<keyword evidence="4" id="KW-0812">Transmembrane</keyword>
<sequence>MLLEFSSFVWLRRKLPEIKRPYRVPLRIPGLVLMCLIPSAFLVVIMVIATKIVYLVSGLMTVGAIGWYFLMKFCRENKVLNYSVAEDEEER</sequence>
<evidence type="ECO:0000256" key="1">
    <source>
        <dbReference type="ARBA" id="ARBA00004651"/>
    </source>
</evidence>
<dbReference type="PANTHER" id="PTHR45826">
    <property type="entry name" value="POLYAMINE TRANSPORTER PUT1"/>
    <property type="match status" value="1"/>
</dbReference>
<comment type="subcellular location">
    <subcellularLocation>
        <location evidence="1">Cell membrane</location>
        <topology evidence="1">Multi-pass membrane protein</topology>
    </subcellularLocation>
</comment>
<dbReference type="GO" id="GO:0005886">
    <property type="term" value="C:plasma membrane"/>
    <property type="evidence" value="ECO:0007669"/>
    <property type="project" value="UniProtKB-SubCell"/>
</dbReference>
<keyword evidence="6" id="KW-1185">Reference proteome</keyword>
<proteinExistence type="predicted"/>
<evidence type="ECO:0000256" key="4">
    <source>
        <dbReference type="SAM" id="Phobius"/>
    </source>
</evidence>
<accession>A0A9D3ZV71</accession>
<dbReference type="EMBL" id="JAIQCV010000009">
    <property type="protein sequence ID" value="KAH1067926.1"/>
    <property type="molecule type" value="Genomic_DNA"/>
</dbReference>
<evidence type="ECO:0000256" key="2">
    <source>
        <dbReference type="ARBA" id="ARBA00022448"/>
    </source>
</evidence>
<comment type="caution">
    <text evidence="5">The sequence shown here is derived from an EMBL/GenBank/DDBJ whole genome shotgun (WGS) entry which is preliminary data.</text>
</comment>
<evidence type="ECO:0000256" key="3">
    <source>
        <dbReference type="ARBA" id="ARBA00022475"/>
    </source>
</evidence>
<organism evidence="5 6">
    <name type="scientific">Gossypium stocksii</name>
    <dbReference type="NCBI Taxonomy" id="47602"/>
    <lineage>
        <taxon>Eukaryota</taxon>
        <taxon>Viridiplantae</taxon>
        <taxon>Streptophyta</taxon>
        <taxon>Embryophyta</taxon>
        <taxon>Tracheophyta</taxon>
        <taxon>Spermatophyta</taxon>
        <taxon>Magnoliopsida</taxon>
        <taxon>eudicotyledons</taxon>
        <taxon>Gunneridae</taxon>
        <taxon>Pentapetalae</taxon>
        <taxon>rosids</taxon>
        <taxon>malvids</taxon>
        <taxon>Malvales</taxon>
        <taxon>Malvaceae</taxon>
        <taxon>Malvoideae</taxon>
        <taxon>Gossypium</taxon>
    </lineage>
</organism>
<dbReference type="OrthoDB" id="5982228at2759"/>
<keyword evidence="2" id="KW-0813">Transport</keyword>
<name>A0A9D3ZV71_9ROSI</name>
<dbReference type="InterPro" id="IPR044566">
    <property type="entry name" value="RMV1-like"/>
</dbReference>